<dbReference type="Proteomes" id="UP000829398">
    <property type="component" value="Chromosome 7"/>
</dbReference>
<protein>
    <submittedName>
        <fullName evidence="1">Uncharacterized protein</fullName>
    </submittedName>
</protein>
<gene>
    <name evidence="1" type="ORF">KPL71_021807</name>
</gene>
<organism evidence="1 2">
    <name type="scientific">Citrus sinensis</name>
    <name type="common">Sweet orange</name>
    <name type="synonym">Citrus aurantium var. sinensis</name>
    <dbReference type="NCBI Taxonomy" id="2711"/>
    <lineage>
        <taxon>Eukaryota</taxon>
        <taxon>Viridiplantae</taxon>
        <taxon>Streptophyta</taxon>
        <taxon>Embryophyta</taxon>
        <taxon>Tracheophyta</taxon>
        <taxon>Spermatophyta</taxon>
        <taxon>Magnoliopsida</taxon>
        <taxon>eudicotyledons</taxon>
        <taxon>Gunneridae</taxon>
        <taxon>Pentapetalae</taxon>
        <taxon>rosids</taxon>
        <taxon>malvids</taxon>
        <taxon>Sapindales</taxon>
        <taxon>Rutaceae</taxon>
        <taxon>Aurantioideae</taxon>
        <taxon>Citrus</taxon>
    </lineage>
</organism>
<name>A0ACB8JIB1_CITSI</name>
<accession>A0ACB8JIB1</accession>
<keyword evidence="2" id="KW-1185">Reference proteome</keyword>
<evidence type="ECO:0000313" key="2">
    <source>
        <dbReference type="Proteomes" id="UP000829398"/>
    </source>
</evidence>
<proteinExistence type="predicted"/>
<reference evidence="2" key="1">
    <citation type="journal article" date="2023" name="Hortic. Res.">
        <title>A chromosome-level phased genome enabling allele-level studies in sweet orange: a case study on citrus Huanglongbing tolerance.</title>
        <authorList>
            <person name="Wu B."/>
            <person name="Yu Q."/>
            <person name="Deng Z."/>
            <person name="Duan Y."/>
            <person name="Luo F."/>
            <person name="Gmitter F. Jr."/>
        </authorList>
    </citation>
    <scope>NUCLEOTIDE SEQUENCE [LARGE SCALE GENOMIC DNA]</scope>
    <source>
        <strain evidence="2">cv. Valencia</strain>
    </source>
</reference>
<sequence length="603" mass="68106">MESHMREWYKSQPSDELILCLLKKKRLDPHFSYGPIKDIGHICSLEPWDLATESETDSEDQTCYFFYKPRYTKSNDAHRATNAGSWKVTRKVSQIEARNGLTGTKKSLTFYLRGLPRKEAITEWGMHEYHVKDDPSYEKEFVLCRIFRRRNKKKRGISTTDEGESSEQLVSSPQQSPCDHSISNGNHSEESTHTIPQQQLQYHNSISYPRNLNVQNTFAYPQSITNDSPTQLSPGNHLISNRNHNDENIPTNQPLLQIQNHNLISCVGNHSEGTTHTYPQQLPNHNSISYTGNRIEQNMYLLKYLPNYSPAQQLPCDHFISARNYSEEYVPINQQPQPNDNLISHLGSQIEGFSPTNSLLPQNSNLEWQLPLHHPLEIHNSAENAFQEGCQPIGEITSYGGYNRLNDASFSAVQAPISQEQGLKYSNSSFDNCDFSDCQIFSDASPKAFQDESSCGEPGQTLTPHFNPSKSDGEVLAYAVNSSDTNTADNYAWVKESLLEKDKGLLIGELKSYGGNNRLNEASFSFSDNCDFSDSEICSDEQLLNCLRAFLDEISCEETGKTISPDFNVSKSDGEASAYAKDSSDTNTAYNDAWLKERLENFA</sequence>
<dbReference type="EMBL" id="CM039176">
    <property type="protein sequence ID" value="KAH9717408.1"/>
    <property type="molecule type" value="Genomic_DNA"/>
</dbReference>
<evidence type="ECO:0000313" key="1">
    <source>
        <dbReference type="EMBL" id="KAH9717408.1"/>
    </source>
</evidence>
<comment type="caution">
    <text evidence="1">The sequence shown here is derived from an EMBL/GenBank/DDBJ whole genome shotgun (WGS) entry which is preliminary data.</text>
</comment>